<dbReference type="OrthoDB" id="6250964at2759"/>
<dbReference type="GO" id="GO:0016020">
    <property type="term" value="C:membrane"/>
    <property type="evidence" value="ECO:0007669"/>
    <property type="project" value="UniProtKB-SubCell"/>
</dbReference>
<keyword evidence="2 4" id="KW-0472">Membrane</keyword>
<evidence type="ECO:0000259" key="5">
    <source>
        <dbReference type="PROSITE" id="PS50835"/>
    </source>
</evidence>
<dbReference type="CDD" id="cd00096">
    <property type="entry name" value="Ig"/>
    <property type="match status" value="2"/>
</dbReference>
<sequence>MNLKRPSELYKHLRVSKRHILGKSHDDVVTSLPKDNDAPELESRLQFHKQFMIGAQNNRVGLGSSRKVQDTDILKSFIRQDENDKYKIHAMSLEMQNDWLDIGDFCIPLALKWRTLIHDWSPALLKFYLNAFQMTLPDQSNLVRWGKGTEKTCYICGKAVGTAKHLLVGCKVLLDSGQYSRRHDRVLEIIRFVREGTRAIKSNVKPYSILKAASDWTIMMDTYEKQYKIPEDICASASRPDIFLYSRILKRVVMIELTVPWETNIPKDHAIKVNKYYELTNELNRNRFVVDLYAVEVGARGITAKSLYNLLKDLGLSRTNINSFLERTTKAALVGSFQIWLGRERNLDSGGVIQVWSAPGGETRLPCDLAAAVHDVAMMMWFKDGDRMPIYTVDFRNGHPVHWAVAGEFGTRTHFALNESDPSSAHLAVDKVARYDEGLYRCRIDYVDSPTRNYKVNLTVIVPPDPPRIYDSEGREILGTTVGPFREGQDLLLSCQASGGKPPPDVSWYRGEERLAITRDGNVCQIHLPSLSREMAGVKLQCKVEPPLLQPQVRDVTIKLYLKPQYIRVSGGGATRAGRERAFSCSTRGSKPPPNIDWFINSQKIDSSLTQVEVDGDVTKSILTWRVRREDSGRQLVCRVSNPWFPAHTLEDALNLEVLYPPISQISLVEPKEPRLLREDEDAVLLCSADSSPPAYNFTFYKGTEDHLLRDDPIGGISVEGNKLVLRGLRRHHSARYRCRAWNSEGSGLSEPLAINILSRPECSAGSVVQQLAAAPEGEVRARCSVSAPSPRDAGPLRFYWTYNGTKDVLPIPASNVTVMGSSSTVVHGLSSLDDDEDLGWLACWASNDIGNQREPCLFRIMPAALPEPPRDCTIENEFLRCLAGHDGGLPQRFLLEALEVRREPVRDESTMNDQGISGRGLTEAVYRASNDVTPQFALDALSPGRYTFLVYSETPRGRSQHPAALHSIPIRTSDDLDVPGSLQTMTPAPPMVPQTDNSIALLVGAVLSLILVTILTTLCVTLVIVCKKKQRPQRDPEQNTILRRSVGVSMYGGSSLSQSVMPTVVVRGHRGSRVLAARWSGVISDAPLAVLALDDTPNGKEDL</sequence>
<dbReference type="Gene3D" id="2.60.40.10">
    <property type="entry name" value="Immunoglobulins"/>
    <property type="match status" value="5"/>
</dbReference>
<accession>A0A8J2QL01</accession>
<feature type="domain" description="Ig-like" evidence="5">
    <location>
        <begin position="467"/>
        <end position="545"/>
    </location>
</feature>
<dbReference type="SUPFAM" id="SSF48726">
    <property type="entry name" value="Immunoglobulin"/>
    <property type="match status" value="4"/>
</dbReference>
<dbReference type="InterPro" id="IPR003598">
    <property type="entry name" value="Ig_sub2"/>
</dbReference>
<gene>
    <name evidence="6" type="ORF">DCHRY22_LOCUS6042</name>
</gene>
<keyword evidence="4" id="KW-1133">Transmembrane helix</keyword>
<dbReference type="InterPro" id="IPR036179">
    <property type="entry name" value="Ig-like_dom_sf"/>
</dbReference>
<dbReference type="AlphaFoldDB" id="A0A8J2QL01"/>
<protein>
    <submittedName>
        <fullName evidence="6">(African queen) hypothetical protein</fullName>
    </submittedName>
</protein>
<dbReference type="PROSITE" id="PS50835">
    <property type="entry name" value="IG_LIKE"/>
    <property type="match status" value="5"/>
</dbReference>
<keyword evidence="3" id="KW-1015">Disulfide bond</keyword>
<feature type="domain" description="Ig-like" evidence="5">
    <location>
        <begin position="360"/>
        <end position="459"/>
    </location>
</feature>
<feature type="domain" description="Ig-like" evidence="5">
    <location>
        <begin position="761"/>
        <end position="848"/>
    </location>
</feature>
<organism evidence="6 7">
    <name type="scientific">Danaus chrysippus</name>
    <name type="common">African queen</name>
    <dbReference type="NCBI Taxonomy" id="151541"/>
    <lineage>
        <taxon>Eukaryota</taxon>
        <taxon>Metazoa</taxon>
        <taxon>Ecdysozoa</taxon>
        <taxon>Arthropoda</taxon>
        <taxon>Hexapoda</taxon>
        <taxon>Insecta</taxon>
        <taxon>Pterygota</taxon>
        <taxon>Neoptera</taxon>
        <taxon>Endopterygota</taxon>
        <taxon>Lepidoptera</taxon>
        <taxon>Glossata</taxon>
        <taxon>Ditrysia</taxon>
        <taxon>Papilionoidea</taxon>
        <taxon>Nymphalidae</taxon>
        <taxon>Danainae</taxon>
        <taxon>Danaini</taxon>
        <taxon>Danaina</taxon>
        <taxon>Danaus</taxon>
        <taxon>Anosia</taxon>
    </lineage>
</organism>
<dbReference type="InterPro" id="IPR013162">
    <property type="entry name" value="CD80_C2-set"/>
</dbReference>
<dbReference type="EMBL" id="CAKASE010000053">
    <property type="protein sequence ID" value="CAG9565137.1"/>
    <property type="molecule type" value="Genomic_DNA"/>
</dbReference>
<dbReference type="InterPro" id="IPR007110">
    <property type="entry name" value="Ig-like_dom"/>
</dbReference>
<feature type="domain" description="Ig-like" evidence="5">
    <location>
        <begin position="661"/>
        <end position="756"/>
    </location>
</feature>
<comment type="subcellular location">
    <subcellularLocation>
        <location evidence="1">Membrane</location>
        <topology evidence="1">Single-pass membrane protein</topology>
    </subcellularLocation>
</comment>
<reference evidence="6" key="1">
    <citation type="submission" date="2021-09" db="EMBL/GenBank/DDBJ databases">
        <authorList>
            <person name="Martin H S."/>
        </authorList>
    </citation>
    <scope>NUCLEOTIDE SEQUENCE</scope>
</reference>
<name>A0A8J2QL01_9NEOP</name>
<dbReference type="SMART" id="SM00408">
    <property type="entry name" value="IGc2"/>
    <property type="match status" value="3"/>
</dbReference>
<evidence type="ECO:0000256" key="3">
    <source>
        <dbReference type="ARBA" id="ARBA00023157"/>
    </source>
</evidence>
<keyword evidence="4" id="KW-0812">Transmembrane</keyword>
<evidence type="ECO:0000313" key="7">
    <source>
        <dbReference type="Proteomes" id="UP000789524"/>
    </source>
</evidence>
<dbReference type="Pfam" id="PF13895">
    <property type="entry name" value="Ig_2"/>
    <property type="match status" value="1"/>
</dbReference>
<dbReference type="PANTHER" id="PTHR23278">
    <property type="entry name" value="SIDESTEP PROTEIN"/>
    <property type="match status" value="1"/>
</dbReference>
<evidence type="ECO:0000256" key="1">
    <source>
        <dbReference type="ARBA" id="ARBA00004167"/>
    </source>
</evidence>
<dbReference type="Pfam" id="PF13927">
    <property type="entry name" value="Ig_3"/>
    <property type="match status" value="1"/>
</dbReference>
<dbReference type="SMART" id="SM00409">
    <property type="entry name" value="IG"/>
    <property type="match status" value="4"/>
</dbReference>
<dbReference type="InterPro" id="IPR003599">
    <property type="entry name" value="Ig_sub"/>
</dbReference>
<feature type="transmembrane region" description="Helical" evidence="4">
    <location>
        <begin position="1000"/>
        <end position="1026"/>
    </location>
</feature>
<evidence type="ECO:0000313" key="6">
    <source>
        <dbReference type="EMBL" id="CAG9565137.1"/>
    </source>
</evidence>
<comment type="caution">
    <text evidence="6">The sequence shown here is derived from an EMBL/GenBank/DDBJ whole genome shotgun (WGS) entry which is preliminary data.</text>
</comment>
<feature type="domain" description="Ig-like" evidence="5">
    <location>
        <begin position="564"/>
        <end position="657"/>
    </location>
</feature>
<evidence type="ECO:0000256" key="2">
    <source>
        <dbReference type="ARBA" id="ARBA00023136"/>
    </source>
</evidence>
<dbReference type="PANTHER" id="PTHR23278:SF32">
    <property type="entry name" value="NEUROMUSCULIN, ISOFORM E"/>
    <property type="match status" value="1"/>
</dbReference>
<dbReference type="Pfam" id="PF08205">
    <property type="entry name" value="C2-set_2"/>
    <property type="match status" value="1"/>
</dbReference>
<dbReference type="InterPro" id="IPR013783">
    <property type="entry name" value="Ig-like_fold"/>
</dbReference>
<keyword evidence="7" id="KW-1185">Reference proteome</keyword>
<proteinExistence type="predicted"/>
<dbReference type="Proteomes" id="UP000789524">
    <property type="component" value="Unassembled WGS sequence"/>
</dbReference>
<evidence type="ECO:0000256" key="4">
    <source>
        <dbReference type="SAM" id="Phobius"/>
    </source>
</evidence>